<gene>
    <name evidence="5" type="ORF">GHO27_11240</name>
    <name evidence="6" type="ORF">GHO28_21720</name>
</gene>
<dbReference type="EMBL" id="WIVV01000136">
    <property type="protein sequence ID" value="MQU45097.1"/>
    <property type="molecule type" value="Genomic_DNA"/>
</dbReference>
<dbReference type="GO" id="GO:0006355">
    <property type="term" value="P:regulation of DNA-templated transcription"/>
    <property type="evidence" value="ECO:0007669"/>
    <property type="project" value="InterPro"/>
</dbReference>
<dbReference type="SUPFAM" id="SSF46894">
    <property type="entry name" value="C-terminal effector domain of the bipartite response regulators"/>
    <property type="match status" value="1"/>
</dbReference>
<evidence type="ECO:0000313" key="5">
    <source>
        <dbReference type="EMBL" id="MQU06267.1"/>
    </source>
</evidence>
<evidence type="ECO:0000256" key="2">
    <source>
        <dbReference type="ARBA" id="ARBA00023125"/>
    </source>
</evidence>
<dbReference type="GO" id="GO:0003677">
    <property type="term" value="F:DNA binding"/>
    <property type="evidence" value="ECO:0007669"/>
    <property type="project" value="UniProtKB-KW"/>
</dbReference>
<dbReference type="PROSITE" id="PS00622">
    <property type="entry name" value="HTH_LUXR_1"/>
    <property type="match status" value="1"/>
</dbReference>
<dbReference type="InterPro" id="IPR036388">
    <property type="entry name" value="WH-like_DNA-bd_sf"/>
</dbReference>
<dbReference type="RefSeq" id="WP_082158194.1">
    <property type="nucleotide sequence ID" value="NZ_CP181271.1"/>
</dbReference>
<keyword evidence="1" id="KW-0805">Transcription regulation</keyword>
<evidence type="ECO:0000313" key="6">
    <source>
        <dbReference type="EMBL" id="MQU45097.1"/>
    </source>
</evidence>
<dbReference type="AlphaFoldDB" id="A0A6I1WUW1"/>
<accession>A0A6I1WUW1</accession>
<evidence type="ECO:0000256" key="1">
    <source>
        <dbReference type="ARBA" id="ARBA00023015"/>
    </source>
</evidence>
<evidence type="ECO:0000256" key="3">
    <source>
        <dbReference type="ARBA" id="ARBA00023163"/>
    </source>
</evidence>
<evidence type="ECO:0000313" key="7">
    <source>
        <dbReference type="Proteomes" id="UP000466863"/>
    </source>
</evidence>
<protein>
    <recommendedName>
        <fullName evidence="4">HTH luxR-type domain-containing protein</fullName>
    </recommendedName>
</protein>
<name>A0A6I1WUW1_9PSED</name>
<keyword evidence="3" id="KW-0804">Transcription</keyword>
<sequence>MEVELTCREKDVLGLLVQGYSNKKIAMSLCISDFTVRDHVSSLLLKYGVENRMRLMVVSGYLSVGCLGLQDPLHS</sequence>
<dbReference type="PANTHER" id="PTHR44688">
    <property type="entry name" value="DNA-BINDING TRANSCRIPTIONAL ACTIVATOR DEVR_DOSR"/>
    <property type="match status" value="1"/>
</dbReference>
<dbReference type="InterPro" id="IPR000792">
    <property type="entry name" value="Tscrpt_reg_LuxR_C"/>
</dbReference>
<keyword evidence="2" id="KW-0238">DNA-binding</keyword>
<evidence type="ECO:0000313" key="8">
    <source>
        <dbReference type="Proteomes" id="UP000478064"/>
    </source>
</evidence>
<dbReference type="Proteomes" id="UP000478064">
    <property type="component" value="Unassembled WGS sequence"/>
</dbReference>
<comment type="caution">
    <text evidence="6">The sequence shown here is derived from an EMBL/GenBank/DDBJ whole genome shotgun (WGS) entry which is preliminary data.</text>
</comment>
<evidence type="ECO:0000259" key="4">
    <source>
        <dbReference type="PROSITE" id="PS50043"/>
    </source>
</evidence>
<dbReference type="PROSITE" id="PS50043">
    <property type="entry name" value="HTH_LUXR_2"/>
    <property type="match status" value="1"/>
</dbReference>
<dbReference type="Pfam" id="PF00196">
    <property type="entry name" value="GerE"/>
    <property type="match status" value="1"/>
</dbReference>
<dbReference type="Proteomes" id="UP000466863">
    <property type="component" value="Unassembled WGS sequence"/>
</dbReference>
<dbReference type="SMART" id="SM00421">
    <property type="entry name" value="HTH_LUXR"/>
    <property type="match status" value="1"/>
</dbReference>
<proteinExistence type="predicted"/>
<reference evidence="7 8" key="1">
    <citation type="submission" date="2019-10" db="EMBL/GenBank/DDBJ databases">
        <title>Evaluation of single-gene subtyping targets for Pseudomonas.</title>
        <authorList>
            <person name="Reichler S.J."/>
            <person name="Orsi R.H."/>
            <person name="Wiedmann M."/>
            <person name="Martin N.H."/>
            <person name="Murphy S.I."/>
        </authorList>
    </citation>
    <scope>NUCLEOTIDE SEQUENCE [LARGE SCALE GENOMIC DNA]</scope>
    <source>
        <strain evidence="5 8">FSL R10-1637</strain>
        <strain evidence="6 7">FSL R10-1876</strain>
    </source>
</reference>
<organism evidence="6 7">
    <name type="scientific">Pseudomonas helleri</name>
    <dbReference type="NCBI Taxonomy" id="1608996"/>
    <lineage>
        <taxon>Bacteria</taxon>
        <taxon>Pseudomonadati</taxon>
        <taxon>Pseudomonadota</taxon>
        <taxon>Gammaproteobacteria</taxon>
        <taxon>Pseudomonadales</taxon>
        <taxon>Pseudomonadaceae</taxon>
        <taxon>Pseudomonas</taxon>
    </lineage>
</organism>
<dbReference type="Gene3D" id="1.10.10.10">
    <property type="entry name" value="Winged helix-like DNA-binding domain superfamily/Winged helix DNA-binding domain"/>
    <property type="match status" value="1"/>
</dbReference>
<dbReference type="EMBL" id="WIVU01000018">
    <property type="protein sequence ID" value="MQU06267.1"/>
    <property type="molecule type" value="Genomic_DNA"/>
</dbReference>
<dbReference type="InterPro" id="IPR016032">
    <property type="entry name" value="Sig_transdc_resp-reg_C-effctor"/>
</dbReference>
<dbReference type="PANTHER" id="PTHR44688:SF16">
    <property type="entry name" value="DNA-BINDING TRANSCRIPTIONAL ACTIVATOR DEVR_DOSR"/>
    <property type="match status" value="1"/>
</dbReference>
<dbReference type="PRINTS" id="PR00038">
    <property type="entry name" value="HTHLUXR"/>
</dbReference>
<dbReference type="CDD" id="cd06170">
    <property type="entry name" value="LuxR_C_like"/>
    <property type="match status" value="1"/>
</dbReference>
<feature type="domain" description="HTH luxR-type" evidence="4">
    <location>
        <begin position="1"/>
        <end position="63"/>
    </location>
</feature>